<dbReference type="InterPro" id="IPR002559">
    <property type="entry name" value="Transposase_11"/>
</dbReference>
<gene>
    <name evidence="2" type="ORF">C450_04598</name>
</gene>
<evidence type="ECO:0000259" key="1">
    <source>
        <dbReference type="Pfam" id="PF01609"/>
    </source>
</evidence>
<keyword evidence="3" id="KW-1185">Reference proteome</keyword>
<dbReference type="STRING" id="1227456.C450_04598"/>
<dbReference type="PATRIC" id="fig|1227456.3.peg.948"/>
<name>M0NB55_9EURY</name>
<feature type="domain" description="Transposase IS4-like" evidence="1">
    <location>
        <begin position="5"/>
        <end position="83"/>
    </location>
</feature>
<dbReference type="Proteomes" id="UP000011625">
    <property type="component" value="Unassembled WGS sequence"/>
</dbReference>
<evidence type="ECO:0000313" key="2">
    <source>
        <dbReference type="EMBL" id="EMA54803.1"/>
    </source>
</evidence>
<proteinExistence type="predicted"/>
<sequence length="123" mass="13808">MWESAAEEWVYGYGLLVAVDCASDLPVGAVVVQRKQHPETATLECFERLVENTDVTMVLGDSAFDTLEFHDRCVDRQILPVCTYNPRNTADPLDIVFRIEALAEESGVQLNRTALQDAFDSRE</sequence>
<dbReference type="GO" id="GO:0004803">
    <property type="term" value="F:transposase activity"/>
    <property type="evidence" value="ECO:0007669"/>
    <property type="project" value="InterPro"/>
</dbReference>
<organism evidence="2 3">
    <name type="scientific">Halococcus salifodinae DSM 8989</name>
    <dbReference type="NCBI Taxonomy" id="1227456"/>
    <lineage>
        <taxon>Archaea</taxon>
        <taxon>Methanobacteriati</taxon>
        <taxon>Methanobacteriota</taxon>
        <taxon>Stenosarchaea group</taxon>
        <taxon>Halobacteria</taxon>
        <taxon>Halobacteriales</taxon>
        <taxon>Halococcaceae</taxon>
        <taxon>Halococcus</taxon>
    </lineage>
</organism>
<dbReference type="GO" id="GO:0006313">
    <property type="term" value="P:DNA transposition"/>
    <property type="evidence" value="ECO:0007669"/>
    <property type="project" value="InterPro"/>
</dbReference>
<reference evidence="2 3" key="1">
    <citation type="journal article" date="2014" name="PLoS Genet.">
        <title>Phylogenetically driven sequencing of extremely halophilic archaea reveals strategies for static and dynamic osmo-response.</title>
        <authorList>
            <person name="Becker E.A."/>
            <person name="Seitzer P.M."/>
            <person name="Tritt A."/>
            <person name="Larsen D."/>
            <person name="Krusor M."/>
            <person name="Yao A.I."/>
            <person name="Wu D."/>
            <person name="Madern D."/>
            <person name="Eisen J.A."/>
            <person name="Darling A.E."/>
            <person name="Facciotti M.T."/>
        </authorList>
    </citation>
    <scope>NUCLEOTIDE SEQUENCE [LARGE SCALE GENOMIC DNA]</scope>
    <source>
        <strain evidence="2 3">DSM 8989</strain>
    </source>
</reference>
<dbReference type="GO" id="GO:0003677">
    <property type="term" value="F:DNA binding"/>
    <property type="evidence" value="ECO:0007669"/>
    <property type="project" value="InterPro"/>
</dbReference>
<dbReference type="EMBL" id="AOME01000022">
    <property type="protein sequence ID" value="EMA54803.1"/>
    <property type="molecule type" value="Genomic_DNA"/>
</dbReference>
<dbReference type="AlphaFoldDB" id="M0NB55"/>
<accession>M0NB55</accession>
<dbReference type="Pfam" id="PF01609">
    <property type="entry name" value="DDE_Tnp_1"/>
    <property type="match status" value="1"/>
</dbReference>
<evidence type="ECO:0000313" key="3">
    <source>
        <dbReference type="Proteomes" id="UP000011625"/>
    </source>
</evidence>
<protein>
    <submittedName>
        <fullName evidence="2">Transposase ISH11</fullName>
    </submittedName>
</protein>
<comment type="caution">
    <text evidence="2">The sequence shown here is derived from an EMBL/GenBank/DDBJ whole genome shotgun (WGS) entry which is preliminary data.</text>
</comment>